<keyword evidence="2" id="KW-1185">Reference proteome</keyword>
<evidence type="ECO:0000313" key="2">
    <source>
        <dbReference type="Proteomes" id="UP000070544"/>
    </source>
</evidence>
<gene>
    <name evidence="1" type="ORF">M427DRAFT_58491</name>
</gene>
<accession>A0A139AAB6</accession>
<organism evidence="1 2">
    <name type="scientific">Gonapodya prolifera (strain JEL478)</name>
    <name type="common">Monoblepharis prolifera</name>
    <dbReference type="NCBI Taxonomy" id="1344416"/>
    <lineage>
        <taxon>Eukaryota</taxon>
        <taxon>Fungi</taxon>
        <taxon>Fungi incertae sedis</taxon>
        <taxon>Chytridiomycota</taxon>
        <taxon>Chytridiomycota incertae sedis</taxon>
        <taxon>Monoblepharidomycetes</taxon>
        <taxon>Monoblepharidales</taxon>
        <taxon>Gonapodyaceae</taxon>
        <taxon>Gonapodya</taxon>
    </lineage>
</organism>
<dbReference type="Proteomes" id="UP000070544">
    <property type="component" value="Unassembled WGS sequence"/>
</dbReference>
<feature type="non-terminal residue" evidence="1">
    <location>
        <position position="150"/>
    </location>
</feature>
<sequence length="150" mass="17532">MPKSRGFVAFATRENSYKRRSWISWKKTSTPSARTKGSSTGGLSSLCNSPLCPPRSNEEYDLVHLKFYTTPTDFATRWTLCDRQRRRFRLACLRIWNPASRRSRLHHVELLARKVQMRAGEFALKSRVENVISIYRNSFQCIFCNGFFDL</sequence>
<dbReference type="EMBL" id="KQ965776">
    <property type="protein sequence ID" value="KXS13677.1"/>
    <property type="molecule type" value="Genomic_DNA"/>
</dbReference>
<reference evidence="1 2" key="1">
    <citation type="journal article" date="2015" name="Genome Biol. Evol.">
        <title>Phylogenomic analyses indicate that early fungi evolved digesting cell walls of algal ancestors of land plants.</title>
        <authorList>
            <person name="Chang Y."/>
            <person name="Wang S."/>
            <person name="Sekimoto S."/>
            <person name="Aerts A.L."/>
            <person name="Choi C."/>
            <person name="Clum A."/>
            <person name="LaButti K.M."/>
            <person name="Lindquist E.A."/>
            <person name="Yee Ngan C."/>
            <person name="Ohm R.A."/>
            <person name="Salamov A.A."/>
            <person name="Grigoriev I.V."/>
            <person name="Spatafora J.W."/>
            <person name="Berbee M.L."/>
        </authorList>
    </citation>
    <scope>NUCLEOTIDE SEQUENCE [LARGE SCALE GENOMIC DNA]</scope>
    <source>
        <strain evidence="1 2">JEL478</strain>
    </source>
</reference>
<name>A0A139AAB6_GONPJ</name>
<dbReference type="AlphaFoldDB" id="A0A139AAB6"/>
<protein>
    <submittedName>
        <fullName evidence="1">Uncharacterized protein</fullName>
    </submittedName>
</protein>
<proteinExistence type="predicted"/>
<evidence type="ECO:0000313" key="1">
    <source>
        <dbReference type="EMBL" id="KXS13677.1"/>
    </source>
</evidence>